<evidence type="ECO:0000256" key="6">
    <source>
        <dbReference type="SAM" id="Phobius"/>
    </source>
</evidence>
<evidence type="ECO:0000256" key="3">
    <source>
        <dbReference type="ARBA" id="ARBA00022989"/>
    </source>
</evidence>
<name>A0A2S6CFE0_9PEZI</name>
<dbReference type="AlphaFoldDB" id="A0A2S6CFE0"/>
<protein>
    <submittedName>
        <fullName evidence="7">Uncharacterized protein</fullName>
    </submittedName>
</protein>
<keyword evidence="4 6" id="KW-0472">Membrane</keyword>
<feature type="compositionally biased region" description="Basic and acidic residues" evidence="5">
    <location>
        <begin position="282"/>
        <end position="294"/>
    </location>
</feature>
<sequence>MVASRTAIEAGADVNQSSPQCPNDSLWQLQNAGIPAELQVPLPESVGPSLIDDTVPEDYWASIDPLLECLPHLRTIKEARGRYRFRGSVKCIDYIRYQDQPHVHDELKPGHGLKESVRRLKHVADPAVLTRFILVEDLCPETIECIGSVFEVDPELFVEHLHRSGHRGMEYDNGFPVHWMPKSHTSLKWFRSVKQNPNVTQWMKTPGALLDMADTTASPAKAGQLAPRIKTWSDPAYSRDGRLNEDATRHRAVINTNIFRRSWALSTRHGTHAQYDRSSFQDARRSDNRARKDAMLASGASDDDWEDDAIPTAWEERASYFRCTSGTIPIIILLLDPLPSMTDFQTPLISQKRKERVQSAANMKAMEVEIKMALPILPRSPFQFPRNRLKATPRDIQSLKDATYHLVPTATAVRDHSGMLQQWTGFQADPILGLLRVVEHDSEAFFRSLEWALDEISQDSLDDYLMSRRLQDWRKLMSDFKIPVPAIGISLHEFVASVFSDEPLPDEVQSILDRVDLGISRIRSRLVEAYAALRADMQFSEGRRSITEAKAVTKLTELAIIFIPLSFTASLFSMSIHELENGAPVWTFVVTSLGMALLAYGVRLVLTSEFLAVNSRRALERFWDISDVQRGANAPIFTTINLTLQEVWRNGGSSLLGSACVWLFLGSIIVLPVAFAWTSTNLDHGFHAALTLFLLLAIVVPSALFYFGARLQRPESSYAREDSEDESVDV</sequence>
<evidence type="ECO:0000313" key="7">
    <source>
        <dbReference type="EMBL" id="PPJ58460.1"/>
    </source>
</evidence>
<feature type="transmembrane region" description="Helical" evidence="6">
    <location>
        <begin position="655"/>
        <end position="678"/>
    </location>
</feature>
<evidence type="ECO:0000256" key="1">
    <source>
        <dbReference type="ARBA" id="ARBA00004141"/>
    </source>
</evidence>
<dbReference type="Gene3D" id="1.20.58.340">
    <property type="entry name" value="Magnesium transport protein CorA, transmembrane region"/>
    <property type="match status" value="1"/>
</dbReference>
<dbReference type="Proteomes" id="UP000237631">
    <property type="component" value="Unassembled WGS sequence"/>
</dbReference>
<reference evidence="8" key="1">
    <citation type="journal article" date="2017" name="bioRxiv">
        <title>Conservation of a gene cluster reveals novel cercosporin biosynthetic mechanisms and extends production to the genus Colletotrichum.</title>
        <authorList>
            <person name="de Jonge R."/>
            <person name="Ebert M.K."/>
            <person name="Huitt-Roehl C.R."/>
            <person name="Pal P."/>
            <person name="Suttle J.C."/>
            <person name="Spanner R.E."/>
            <person name="Neubauer J.D."/>
            <person name="Jurick W.M.II."/>
            <person name="Stott K.A."/>
            <person name="Secor G.A."/>
            <person name="Thomma B.P.H.J."/>
            <person name="Van de Peer Y."/>
            <person name="Townsend C.A."/>
            <person name="Bolton M.D."/>
        </authorList>
    </citation>
    <scope>NUCLEOTIDE SEQUENCE [LARGE SCALE GENOMIC DNA]</scope>
    <source>
        <strain evidence="8">CBS538.71</strain>
    </source>
</reference>
<dbReference type="STRING" id="357750.A0A2S6CFE0"/>
<dbReference type="OrthoDB" id="3231000at2759"/>
<comment type="subcellular location">
    <subcellularLocation>
        <location evidence="1">Membrane</location>
        <topology evidence="1">Multi-pass membrane protein</topology>
    </subcellularLocation>
</comment>
<dbReference type="SUPFAM" id="SSF144083">
    <property type="entry name" value="Magnesium transport protein CorA, transmembrane region"/>
    <property type="match status" value="1"/>
</dbReference>
<gene>
    <name evidence="7" type="ORF">CBER1_08335</name>
</gene>
<feature type="region of interest" description="Disordered" evidence="5">
    <location>
        <begin position="1"/>
        <end position="22"/>
    </location>
</feature>
<feature type="region of interest" description="Disordered" evidence="5">
    <location>
        <begin position="274"/>
        <end position="302"/>
    </location>
</feature>
<accession>A0A2S6CFE0</accession>
<keyword evidence="2 6" id="KW-0812">Transmembrane</keyword>
<keyword evidence="8" id="KW-1185">Reference proteome</keyword>
<evidence type="ECO:0000256" key="5">
    <source>
        <dbReference type="SAM" id="MobiDB-lite"/>
    </source>
</evidence>
<dbReference type="InterPro" id="IPR045863">
    <property type="entry name" value="CorA_TM1_TM2"/>
</dbReference>
<proteinExistence type="predicted"/>
<organism evidence="7 8">
    <name type="scientific">Cercospora berteroae</name>
    <dbReference type="NCBI Taxonomy" id="357750"/>
    <lineage>
        <taxon>Eukaryota</taxon>
        <taxon>Fungi</taxon>
        <taxon>Dikarya</taxon>
        <taxon>Ascomycota</taxon>
        <taxon>Pezizomycotina</taxon>
        <taxon>Dothideomycetes</taxon>
        <taxon>Dothideomycetidae</taxon>
        <taxon>Mycosphaerellales</taxon>
        <taxon>Mycosphaerellaceae</taxon>
        <taxon>Cercospora</taxon>
    </lineage>
</organism>
<feature type="transmembrane region" description="Helical" evidence="6">
    <location>
        <begin position="583"/>
        <end position="606"/>
    </location>
</feature>
<evidence type="ECO:0000256" key="4">
    <source>
        <dbReference type="ARBA" id="ARBA00023136"/>
    </source>
</evidence>
<comment type="caution">
    <text evidence="7">The sequence shown here is derived from an EMBL/GenBank/DDBJ whole genome shotgun (WGS) entry which is preliminary data.</text>
</comment>
<feature type="transmembrane region" description="Helical" evidence="6">
    <location>
        <begin position="684"/>
        <end position="707"/>
    </location>
</feature>
<evidence type="ECO:0000313" key="8">
    <source>
        <dbReference type="Proteomes" id="UP000237631"/>
    </source>
</evidence>
<evidence type="ECO:0000256" key="2">
    <source>
        <dbReference type="ARBA" id="ARBA00022692"/>
    </source>
</evidence>
<dbReference type="EMBL" id="PNEN01000456">
    <property type="protein sequence ID" value="PPJ58460.1"/>
    <property type="molecule type" value="Genomic_DNA"/>
</dbReference>
<dbReference type="GO" id="GO:0016020">
    <property type="term" value="C:membrane"/>
    <property type="evidence" value="ECO:0007669"/>
    <property type="project" value="UniProtKB-SubCell"/>
</dbReference>
<keyword evidence="3 6" id="KW-1133">Transmembrane helix</keyword>